<organism evidence="5 6">
    <name type="scientific">Electrophorus voltai</name>
    <dbReference type="NCBI Taxonomy" id="2609070"/>
    <lineage>
        <taxon>Eukaryota</taxon>
        <taxon>Metazoa</taxon>
        <taxon>Chordata</taxon>
        <taxon>Craniata</taxon>
        <taxon>Vertebrata</taxon>
        <taxon>Euteleostomi</taxon>
        <taxon>Actinopterygii</taxon>
        <taxon>Neopterygii</taxon>
        <taxon>Teleostei</taxon>
        <taxon>Ostariophysi</taxon>
        <taxon>Gymnotiformes</taxon>
        <taxon>Gymnotoidei</taxon>
        <taxon>Gymnotidae</taxon>
        <taxon>Electrophorus</taxon>
    </lineage>
</organism>
<keyword evidence="6" id="KW-1185">Reference proteome</keyword>
<dbReference type="PROSITE" id="PS50297">
    <property type="entry name" value="ANK_REP_REGION"/>
    <property type="match status" value="1"/>
</dbReference>
<dbReference type="PANTHER" id="PTHR14491">
    <property type="entry name" value="SOSONDOWAH, ISOFORM G"/>
    <property type="match status" value="1"/>
</dbReference>
<dbReference type="AlphaFoldDB" id="A0AAD9DKQ1"/>
<reference evidence="5" key="1">
    <citation type="submission" date="2023-03" db="EMBL/GenBank/DDBJ databases">
        <title>Electrophorus voltai genome.</title>
        <authorList>
            <person name="Bian C."/>
        </authorList>
    </citation>
    <scope>NUCLEOTIDE SEQUENCE</scope>
    <source>
        <strain evidence="5">CB-2022</strain>
        <tissue evidence="5">Muscle</tissue>
    </source>
</reference>
<dbReference type="Pfam" id="PF00023">
    <property type="entry name" value="Ank"/>
    <property type="match status" value="1"/>
</dbReference>
<proteinExistence type="inferred from homology"/>
<dbReference type="SMART" id="SM00248">
    <property type="entry name" value="ANK"/>
    <property type="match status" value="1"/>
</dbReference>
<dbReference type="InterPro" id="IPR002110">
    <property type="entry name" value="Ankyrin_rpt"/>
</dbReference>
<dbReference type="InterPro" id="IPR036770">
    <property type="entry name" value="Ankyrin_rpt-contain_sf"/>
</dbReference>
<sequence>THCRWEEGYPPPPPLPLLAAFWTSSWQRRETSFLASQYFTGLLNKETVKWGARSFFFHNKVGQGLTLTPKSYDGYTPLHMAAIHSHESVLSVLVRDYGANCNIRDNSGKKPYHTYTRTPHPRLSAQENLRNFRNAANPVTTQWKFATTTEWLFAEDTGRKWTSEISAKSFGSEK</sequence>
<dbReference type="SUPFAM" id="SSF48403">
    <property type="entry name" value="Ankyrin repeat"/>
    <property type="match status" value="1"/>
</dbReference>
<name>A0AAD9DKQ1_9TELE</name>
<comment type="caution">
    <text evidence="5">The sequence shown here is derived from an EMBL/GenBank/DDBJ whole genome shotgun (WGS) entry which is preliminary data.</text>
</comment>
<evidence type="ECO:0000256" key="2">
    <source>
        <dbReference type="ARBA" id="ARBA00023043"/>
    </source>
</evidence>
<evidence type="ECO:0000313" key="5">
    <source>
        <dbReference type="EMBL" id="KAK1784338.1"/>
    </source>
</evidence>
<accession>A0AAD9DKQ1</accession>
<evidence type="ECO:0000256" key="3">
    <source>
        <dbReference type="ARBA" id="ARBA00038122"/>
    </source>
</evidence>
<evidence type="ECO:0000256" key="4">
    <source>
        <dbReference type="PROSITE-ProRule" id="PRU00023"/>
    </source>
</evidence>
<dbReference type="EMBL" id="JAROKS010000276">
    <property type="protein sequence ID" value="KAK1784338.1"/>
    <property type="molecule type" value="Genomic_DNA"/>
</dbReference>
<feature type="repeat" description="ANK" evidence="4">
    <location>
        <begin position="73"/>
        <end position="106"/>
    </location>
</feature>
<feature type="non-terminal residue" evidence="5">
    <location>
        <position position="1"/>
    </location>
</feature>
<keyword evidence="2 4" id="KW-0040">ANK repeat</keyword>
<keyword evidence="1" id="KW-0677">Repeat</keyword>
<dbReference type="PANTHER" id="PTHR14491:SF2">
    <property type="entry name" value="ANKYRIN REPEAT DOMAIN-CONTAINING PROTEIN SOWAHA"/>
    <property type="match status" value="1"/>
</dbReference>
<dbReference type="Proteomes" id="UP001239994">
    <property type="component" value="Unassembled WGS sequence"/>
</dbReference>
<dbReference type="PROSITE" id="PS50088">
    <property type="entry name" value="ANK_REPEAT"/>
    <property type="match status" value="1"/>
</dbReference>
<evidence type="ECO:0000313" key="6">
    <source>
        <dbReference type="Proteomes" id="UP001239994"/>
    </source>
</evidence>
<dbReference type="Gene3D" id="1.25.40.20">
    <property type="entry name" value="Ankyrin repeat-containing domain"/>
    <property type="match status" value="1"/>
</dbReference>
<comment type="similarity">
    <text evidence="3">Belongs to the SOWAH family.</text>
</comment>
<evidence type="ECO:0000256" key="1">
    <source>
        <dbReference type="ARBA" id="ARBA00022737"/>
    </source>
</evidence>
<protein>
    <submittedName>
        <fullName evidence="5">Uncharacterized protein</fullName>
    </submittedName>
</protein>
<gene>
    <name evidence="5" type="ORF">P4O66_019097</name>
</gene>